<dbReference type="EMBL" id="ATMH01010395">
    <property type="protein sequence ID" value="EPY17614.1"/>
    <property type="molecule type" value="Genomic_DNA"/>
</dbReference>
<comment type="caution">
    <text evidence="1">The sequence shown here is derived from an EMBL/GenBank/DDBJ whole genome shotgun (WGS) entry which is preliminary data.</text>
</comment>
<reference evidence="1 2" key="1">
    <citation type="journal article" date="2013" name="PLoS ONE">
        <title>Predicting the Proteins of Angomonas deanei, Strigomonas culicis and Their Respective Endosymbionts Reveals New Aspects of the Trypanosomatidae Family.</title>
        <authorList>
            <person name="Motta M.C."/>
            <person name="Martins A.C."/>
            <person name="de Souza S.S."/>
            <person name="Catta-Preta C.M."/>
            <person name="Silva R."/>
            <person name="Klein C.C."/>
            <person name="de Almeida L.G."/>
            <person name="de Lima Cunha O."/>
            <person name="Ciapina L.P."/>
            <person name="Brocchi M."/>
            <person name="Colabardini A.C."/>
            <person name="de Araujo Lima B."/>
            <person name="Machado C.R."/>
            <person name="de Almeida Soares C.M."/>
            <person name="Probst C.M."/>
            <person name="de Menezes C.B."/>
            <person name="Thompson C.E."/>
            <person name="Bartholomeu D.C."/>
            <person name="Gradia D.F."/>
            <person name="Pavoni D.P."/>
            <person name="Grisard E.C."/>
            <person name="Fantinatti-Garboggini F."/>
            <person name="Marchini F.K."/>
            <person name="Rodrigues-Luiz G.F."/>
            <person name="Wagner G."/>
            <person name="Goldman G.H."/>
            <person name="Fietto J.L."/>
            <person name="Elias M.C."/>
            <person name="Goldman M.H."/>
            <person name="Sagot M.F."/>
            <person name="Pereira M."/>
            <person name="Stoco P.H."/>
            <person name="de Mendonca-Neto R.P."/>
            <person name="Teixeira S.M."/>
            <person name="Maciel T.E."/>
            <person name="de Oliveira Mendes T.A."/>
            <person name="Urmenyi T.P."/>
            <person name="de Souza W."/>
            <person name="Schenkman S."/>
            <person name="de Vasconcelos A.T."/>
        </authorList>
    </citation>
    <scope>NUCLEOTIDE SEQUENCE [LARGE SCALE GENOMIC DNA]</scope>
</reference>
<accession>S9TLE7</accession>
<gene>
    <name evidence="1" type="ORF">STCU_10507</name>
</gene>
<evidence type="ECO:0000313" key="2">
    <source>
        <dbReference type="Proteomes" id="UP000015354"/>
    </source>
</evidence>
<evidence type="ECO:0000313" key="1">
    <source>
        <dbReference type="EMBL" id="EPY17614.1"/>
    </source>
</evidence>
<sequence length="76" mass="8034">MWTAASTVGDQSEDALLLTPSSLPPLFARWSVELPAAAQATSSSSISSNGALRREYMGKGGDHAHRVQQYRAVACA</sequence>
<proteinExistence type="predicted"/>
<dbReference type="AlphaFoldDB" id="S9TLE7"/>
<name>S9TLE7_9TRYP</name>
<protein>
    <submittedName>
        <fullName evidence="1">Uncharacterized protein</fullName>
    </submittedName>
</protein>
<organism evidence="1 2">
    <name type="scientific">Strigomonas culicis</name>
    <dbReference type="NCBI Taxonomy" id="28005"/>
    <lineage>
        <taxon>Eukaryota</taxon>
        <taxon>Discoba</taxon>
        <taxon>Euglenozoa</taxon>
        <taxon>Kinetoplastea</taxon>
        <taxon>Metakinetoplastina</taxon>
        <taxon>Trypanosomatida</taxon>
        <taxon>Trypanosomatidae</taxon>
        <taxon>Strigomonadinae</taxon>
        <taxon>Strigomonas</taxon>
    </lineage>
</organism>
<dbReference type="Proteomes" id="UP000015354">
    <property type="component" value="Unassembled WGS sequence"/>
</dbReference>
<keyword evidence="2" id="KW-1185">Reference proteome</keyword>